<feature type="binding site" evidence="2">
    <location>
        <begin position="302"/>
        <end position="309"/>
    </location>
    <ligand>
        <name>ATP</name>
        <dbReference type="ChEBI" id="CHEBI:30616"/>
    </ligand>
</feature>
<dbReference type="PANTHER" id="PTHR13504">
    <property type="entry name" value="FIDO DOMAIN-CONTAINING PROTEIN DDB_G0283145"/>
    <property type="match status" value="1"/>
</dbReference>
<gene>
    <name evidence="5" type="ORF">B0H66DRAFT_532299</name>
</gene>
<evidence type="ECO:0000313" key="5">
    <source>
        <dbReference type="EMBL" id="KAK3322983.1"/>
    </source>
</evidence>
<dbReference type="Gene3D" id="1.10.3290.10">
    <property type="entry name" value="Fido-like domain"/>
    <property type="match status" value="1"/>
</dbReference>
<dbReference type="PROSITE" id="PS51459">
    <property type="entry name" value="FIDO"/>
    <property type="match status" value="1"/>
</dbReference>
<evidence type="ECO:0000256" key="1">
    <source>
        <dbReference type="PIRSR" id="PIRSR640198-1"/>
    </source>
</evidence>
<evidence type="ECO:0000256" key="2">
    <source>
        <dbReference type="PIRSR" id="PIRSR640198-2"/>
    </source>
</evidence>
<dbReference type="AlphaFoldDB" id="A0AAE0M909"/>
<evidence type="ECO:0000256" key="3">
    <source>
        <dbReference type="SAM" id="MobiDB-lite"/>
    </source>
</evidence>
<dbReference type="Pfam" id="PF02661">
    <property type="entry name" value="Fic"/>
    <property type="match status" value="1"/>
</dbReference>
<dbReference type="Proteomes" id="UP001283341">
    <property type="component" value="Unassembled WGS sequence"/>
</dbReference>
<proteinExistence type="predicted"/>
<dbReference type="PANTHER" id="PTHR13504:SF38">
    <property type="entry name" value="FIDO DOMAIN-CONTAINING PROTEIN"/>
    <property type="match status" value="1"/>
</dbReference>
<accession>A0AAE0M909</accession>
<feature type="active site" evidence="1">
    <location>
        <position position="298"/>
    </location>
</feature>
<dbReference type="InterPro" id="IPR036597">
    <property type="entry name" value="Fido-like_dom_sf"/>
</dbReference>
<dbReference type="InterPro" id="IPR040198">
    <property type="entry name" value="Fido_containing"/>
</dbReference>
<evidence type="ECO:0000259" key="4">
    <source>
        <dbReference type="PROSITE" id="PS51459"/>
    </source>
</evidence>
<feature type="domain" description="Fido" evidence="4">
    <location>
        <begin position="206"/>
        <end position="359"/>
    </location>
</feature>
<dbReference type="GO" id="GO:0005524">
    <property type="term" value="F:ATP binding"/>
    <property type="evidence" value="ECO:0007669"/>
    <property type="project" value="UniProtKB-KW"/>
</dbReference>
<dbReference type="EMBL" id="JAUEDM010000003">
    <property type="protein sequence ID" value="KAK3322983.1"/>
    <property type="molecule type" value="Genomic_DNA"/>
</dbReference>
<name>A0AAE0M909_9PEZI</name>
<protein>
    <submittedName>
        <fullName evidence="5">Fido domain-containing protein</fullName>
    </submittedName>
</protein>
<keyword evidence="2" id="KW-0067">ATP-binding</keyword>
<evidence type="ECO:0000313" key="6">
    <source>
        <dbReference type="Proteomes" id="UP001283341"/>
    </source>
</evidence>
<dbReference type="InterPro" id="IPR003812">
    <property type="entry name" value="Fido"/>
</dbReference>
<sequence>MSNHVELTDLSASLSKAFASGWPTWRSTRHHGRQPATDTFKIRLTSELRSRQNTYVKSELGPPSSRHAGTGSEQTNMDLDETDPTLIISIARFTSARAGSNLFSGWVWDGVEEELATLVYGSNKIESAGSSLAITSKLCRDVFRGNFVPWYIREGTPDYEEHIKYLEQTQRKSDKIGVYRSRLGVIQHALALNFLIEKVVVEGHDLTEALILRTHAILYHGLEHDGVVKGKYRTYEVAVSYGKPGEETKRLSMPSAVPRYMKELVAHLKEDIVNAENDGEMDPYTLAARYHHGFIMVHPFGDGNGRMSRIILNVLLLKYAGHLCLFGSDDQDKDEYLAVVERCAKVFNDEDLVVEFQKQTSHQEFALYVLSRSNRSLKAMAGWAIRWS</sequence>
<comment type="caution">
    <text evidence="5">The sequence shown here is derived from an EMBL/GenBank/DDBJ whole genome shotgun (WGS) entry which is preliminary data.</text>
</comment>
<reference evidence="5" key="2">
    <citation type="submission" date="2023-06" db="EMBL/GenBank/DDBJ databases">
        <authorList>
            <consortium name="Lawrence Berkeley National Laboratory"/>
            <person name="Haridas S."/>
            <person name="Hensen N."/>
            <person name="Bonometti L."/>
            <person name="Westerberg I."/>
            <person name="Brannstrom I.O."/>
            <person name="Guillou S."/>
            <person name="Cros-Aarteil S."/>
            <person name="Calhoun S."/>
            <person name="Kuo A."/>
            <person name="Mondo S."/>
            <person name="Pangilinan J."/>
            <person name="Riley R."/>
            <person name="Labutti K."/>
            <person name="Andreopoulos B."/>
            <person name="Lipzen A."/>
            <person name="Chen C."/>
            <person name="Yanf M."/>
            <person name="Daum C."/>
            <person name="Ng V."/>
            <person name="Clum A."/>
            <person name="Steindorff A."/>
            <person name="Ohm R."/>
            <person name="Martin F."/>
            <person name="Silar P."/>
            <person name="Natvig D."/>
            <person name="Lalanne C."/>
            <person name="Gautier V."/>
            <person name="Ament-Velasquez S.L."/>
            <person name="Kruys A."/>
            <person name="Hutchinson M.I."/>
            <person name="Powell A.J."/>
            <person name="Barry K."/>
            <person name="Miller A.N."/>
            <person name="Grigoriev I.V."/>
            <person name="Debuchy R."/>
            <person name="Gladieux P."/>
            <person name="Thoren M.H."/>
            <person name="Johannesson H."/>
        </authorList>
    </citation>
    <scope>NUCLEOTIDE SEQUENCE</scope>
    <source>
        <strain evidence="5">CBS 118394</strain>
    </source>
</reference>
<organism evidence="5 6">
    <name type="scientific">Apodospora peruviana</name>
    <dbReference type="NCBI Taxonomy" id="516989"/>
    <lineage>
        <taxon>Eukaryota</taxon>
        <taxon>Fungi</taxon>
        <taxon>Dikarya</taxon>
        <taxon>Ascomycota</taxon>
        <taxon>Pezizomycotina</taxon>
        <taxon>Sordariomycetes</taxon>
        <taxon>Sordariomycetidae</taxon>
        <taxon>Sordariales</taxon>
        <taxon>Lasiosphaeriaceae</taxon>
        <taxon>Apodospora</taxon>
    </lineage>
</organism>
<keyword evidence="2" id="KW-0547">Nucleotide-binding</keyword>
<keyword evidence="6" id="KW-1185">Reference proteome</keyword>
<reference evidence="5" key="1">
    <citation type="journal article" date="2023" name="Mol. Phylogenet. Evol.">
        <title>Genome-scale phylogeny and comparative genomics of the fungal order Sordariales.</title>
        <authorList>
            <person name="Hensen N."/>
            <person name="Bonometti L."/>
            <person name="Westerberg I."/>
            <person name="Brannstrom I.O."/>
            <person name="Guillou S."/>
            <person name="Cros-Aarteil S."/>
            <person name="Calhoun S."/>
            <person name="Haridas S."/>
            <person name="Kuo A."/>
            <person name="Mondo S."/>
            <person name="Pangilinan J."/>
            <person name="Riley R."/>
            <person name="LaButti K."/>
            <person name="Andreopoulos B."/>
            <person name="Lipzen A."/>
            <person name="Chen C."/>
            <person name="Yan M."/>
            <person name="Daum C."/>
            <person name="Ng V."/>
            <person name="Clum A."/>
            <person name="Steindorff A."/>
            <person name="Ohm R.A."/>
            <person name="Martin F."/>
            <person name="Silar P."/>
            <person name="Natvig D.O."/>
            <person name="Lalanne C."/>
            <person name="Gautier V."/>
            <person name="Ament-Velasquez S.L."/>
            <person name="Kruys A."/>
            <person name="Hutchinson M.I."/>
            <person name="Powell A.J."/>
            <person name="Barry K."/>
            <person name="Miller A.N."/>
            <person name="Grigoriev I.V."/>
            <person name="Debuchy R."/>
            <person name="Gladieux P."/>
            <person name="Hiltunen Thoren M."/>
            <person name="Johannesson H."/>
        </authorList>
    </citation>
    <scope>NUCLEOTIDE SEQUENCE</scope>
    <source>
        <strain evidence="5">CBS 118394</strain>
    </source>
</reference>
<dbReference type="SUPFAM" id="SSF140931">
    <property type="entry name" value="Fic-like"/>
    <property type="match status" value="1"/>
</dbReference>
<feature type="region of interest" description="Disordered" evidence="3">
    <location>
        <begin position="53"/>
        <end position="79"/>
    </location>
</feature>